<dbReference type="Proteomes" id="UP001209878">
    <property type="component" value="Unassembled WGS sequence"/>
</dbReference>
<proteinExistence type="predicted"/>
<dbReference type="AlphaFoldDB" id="A0AAD9JG93"/>
<protein>
    <submittedName>
        <fullName evidence="1">Uncharacterized protein</fullName>
    </submittedName>
</protein>
<comment type="caution">
    <text evidence="1">The sequence shown here is derived from an EMBL/GenBank/DDBJ whole genome shotgun (WGS) entry which is preliminary data.</text>
</comment>
<name>A0AAD9JG93_RIDPI</name>
<keyword evidence="2" id="KW-1185">Reference proteome</keyword>
<evidence type="ECO:0000313" key="2">
    <source>
        <dbReference type="Proteomes" id="UP001209878"/>
    </source>
</evidence>
<dbReference type="PANTHER" id="PTHR35385">
    <property type="entry name" value="PROTEIN B, PUTATIVE-RELATED-RELATED"/>
    <property type="match status" value="1"/>
</dbReference>
<reference evidence="1" key="1">
    <citation type="journal article" date="2023" name="Mol. Biol. Evol.">
        <title>Third-Generation Sequencing Reveals the Adaptive Role of the Epigenome in Three Deep-Sea Polychaetes.</title>
        <authorList>
            <person name="Perez M."/>
            <person name="Aroh O."/>
            <person name="Sun Y."/>
            <person name="Lan Y."/>
            <person name="Juniper S.K."/>
            <person name="Young C.R."/>
            <person name="Angers B."/>
            <person name="Qian P.Y."/>
        </authorList>
    </citation>
    <scope>NUCLEOTIDE SEQUENCE</scope>
    <source>
        <strain evidence="1">R07B-5</strain>
    </source>
</reference>
<gene>
    <name evidence="1" type="ORF">NP493_2439g00011</name>
</gene>
<dbReference type="EMBL" id="JAODUO010002430">
    <property type="protein sequence ID" value="KAK2152613.1"/>
    <property type="molecule type" value="Genomic_DNA"/>
</dbReference>
<evidence type="ECO:0000313" key="1">
    <source>
        <dbReference type="EMBL" id="KAK2152613.1"/>
    </source>
</evidence>
<sequence>MIARQKVLRYAKSGLLLTVCCAPSTWGRLRGGGCVRQAAVWRKKFAEYLRKLMLRKEEWAHCFRTVGHHTNNIVEAAFRILKNTILERTRAYNVGHLIEFVGFRLDRYHTRKFMDAANSRQLVQQRSNPAISKQDCQVIDVVITHHLMAETACHTVEEHTQFYSLSTGQQCEVSWLQSLREGPAEPTMTDGALTDVPPEPQQQTVIAELTNNVTAKSLDEEVVRETQVLTETMTAMIASCLVC</sequence>
<organism evidence="1 2">
    <name type="scientific">Ridgeia piscesae</name>
    <name type="common">Tubeworm</name>
    <dbReference type="NCBI Taxonomy" id="27915"/>
    <lineage>
        <taxon>Eukaryota</taxon>
        <taxon>Metazoa</taxon>
        <taxon>Spiralia</taxon>
        <taxon>Lophotrochozoa</taxon>
        <taxon>Annelida</taxon>
        <taxon>Polychaeta</taxon>
        <taxon>Sedentaria</taxon>
        <taxon>Canalipalpata</taxon>
        <taxon>Sabellida</taxon>
        <taxon>Siboglinidae</taxon>
        <taxon>Ridgeia</taxon>
    </lineage>
</organism>
<dbReference type="PANTHER" id="PTHR35385:SF2">
    <property type="entry name" value="PROTEIN B, PUTATIVE-RELATED"/>
    <property type="match status" value="1"/>
</dbReference>
<accession>A0AAD9JG93</accession>